<accession>A0AAD4H1Y5</accession>
<sequence>MKMCGAVRWANYKVFPAAADTNTISFEHEQSYANARDSFANVKLRENVRCTNVTHAGRHSGSVEAQEIGISVEDIRQDHGDLMRMIFPFIENALFIRETEPVEYKLWIEAINREMNDVDSGVEALDRSKAPTSSSKGAVRGGDSVMAYQLA</sequence>
<evidence type="ECO:0000313" key="1">
    <source>
        <dbReference type="EMBL" id="KAG0259194.1"/>
    </source>
</evidence>
<comment type="caution">
    <text evidence="1">The sequence shown here is derived from an EMBL/GenBank/DDBJ whole genome shotgun (WGS) entry which is preliminary data.</text>
</comment>
<dbReference type="Proteomes" id="UP001194580">
    <property type="component" value="Unassembled WGS sequence"/>
</dbReference>
<reference evidence="1" key="1">
    <citation type="journal article" date="2020" name="Fungal Divers.">
        <title>Resolving the Mortierellaceae phylogeny through synthesis of multi-gene phylogenetics and phylogenomics.</title>
        <authorList>
            <person name="Vandepol N."/>
            <person name="Liber J."/>
            <person name="Desiro A."/>
            <person name="Na H."/>
            <person name="Kennedy M."/>
            <person name="Barry K."/>
            <person name="Grigoriev I.V."/>
            <person name="Miller A.N."/>
            <person name="O'Donnell K."/>
            <person name="Stajich J.E."/>
            <person name="Bonito G."/>
        </authorList>
    </citation>
    <scope>NUCLEOTIDE SEQUENCE</scope>
    <source>
        <strain evidence="1">NRRL 28262</strain>
    </source>
</reference>
<name>A0AAD4H1Y5_9FUNG</name>
<gene>
    <name evidence="1" type="ORF">BGZ95_004746</name>
</gene>
<dbReference type="AlphaFoldDB" id="A0AAD4H1Y5"/>
<evidence type="ECO:0000313" key="2">
    <source>
        <dbReference type="Proteomes" id="UP001194580"/>
    </source>
</evidence>
<dbReference type="EMBL" id="JAAAIL010002217">
    <property type="protein sequence ID" value="KAG0259194.1"/>
    <property type="molecule type" value="Genomic_DNA"/>
</dbReference>
<protein>
    <submittedName>
        <fullName evidence="1">Uncharacterized protein</fullName>
    </submittedName>
</protein>
<proteinExistence type="predicted"/>
<keyword evidence="2" id="KW-1185">Reference proteome</keyword>
<organism evidence="1 2">
    <name type="scientific">Linnemannia exigua</name>
    <dbReference type="NCBI Taxonomy" id="604196"/>
    <lineage>
        <taxon>Eukaryota</taxon>
        <taxon>Fungi</taxon>
        <taxon>Fungi incertae sedis</taxon>
        <taxon>Mucoromycota</taxon>
        <taxon>Mortierellomycotina</taxon>
        <taxon>Mortierellomycetes</taxon>
        <taxon>Mortierellales</taxon>
        <taxon>Mortierellaceae</taxon>
        <taxon>Linnemannia</taxon>
    </lineage>
</organism>